<evidence type="ECO:0000313" key="1">
    <source>
        <dbReference type="EMBL" id="GGI99278.1"/>
    </source>
</evidence>
<organism evidence="1 2">
    <name type="scientific">Saccharopolyspora thermophila</name>
    <dbReference type="NCBI Taxonomy" id="89367"/>
    <lineage>
        <taxon>Bacteria</taxon>
        <taxon>Bacillati</taxon>
        <taxon>Actinomycetota</taxon>
        <taxon>Actinomycetes</taxon>
        <taxon>Pseudonocardiales</taxon>
        <taxon>Pseudonocardiaceae</taxon>
        <taxon>Saccharopolyspora</taxon>
    </lineage>
</organism>
<reference evidence="1 2" key="1">
    <citation type="journal article" date="2014" name="Int. J. Syst. Evol. Microbiol.">
        <title>Complete genome sequence of Corynebacterium casei LMG S-19264T (=DSM 44701T), isolated from a smear-ripened cheese.</title>
        <authorList>
            <consortium name="US DOE Joint Genome Institute (JGI-PGF)"/>
            <person name="Walter F."/>
            <person name="Albersmeier A."/>
            <person name="Kalinowski J."/>
            <person name="Ruckert C."/>
        </authorList>
    </citation>
    <scope>NUCLEOTIDE SEQUENCE [LARGE SCALE GENOMIC DNA]</scope>
    <source>
        <strain evidence="1 2">CGMCC 4.7206</strain>
    </source>
</reference>
<dbReference type="Proteomes" id="UP000597989">
    <property type="component" value="Unassembled WGS sequence"/>
</dbReference>
<dbReference type="AlphaFoldDB" id="A0A917K609"/>
<evidence type="ECO:0000313" key="2">
    <source>
        <dbReference type="Proteomes" id="UP000597989"/>
    </source>
</evidence>
<sequence length="172" mass="18818">MYRVFCFRRLAVVVEGIDFLDPRLAGEPGARERGVRVELRTLVEAAGEGSIYASREVRLQRGICRFDLLESRPGAADRMHWHPAMSSGEPGERVFDPDLSRAPAGWLCDRLHDVTPLLVQAGLDPAEYTADIAALAEAAGEIVACVSQVLGEARRAPWPAVCRDARGLAPIR</sequence>
<name>A0A917K609_9PSEU</name>
<gene>
    <name evidence="1" type="ORF">GCM10011581_40560</name>
</gene>
<comment type="caution">
    <text evidence="1">The sequence shown here is derived from an EMBL/GenBank/DDBJ whole genome shotgun (WGS) entry which is preliminary data.</text>
</comment>
<protein>
    <submittedName>
        <fullName evidence="1">Uncharacterized protein</fullName>
    </submittedName>
</protein>
<accession>A0A917K609</accession>
<proteinExistence type="predicted"/>
<dbReference type="RefSeq" id="WP_188990079.1">
    <property type="nucleotide sequence ID" value="NZ_BMMT01000016.1"/>
</dbReference>
<dbReference type="EMBL" id="BMMT01000016">
    <property type="protein sequence ID" value="GGI99278.1"/>
    <property type="molecule type" value="Genomic_DNA"/>
</dbReference>